<reference evidence="1 2" key="1">
    <citation type="submission" date="2024-03" db="EMBL/GenBank/DDBJ databases">
        <title>Draft genome sequence of Pseudonocardia nematodicida JCM 31783.</title>
        <authorList>
            <person name="Butdee W."/>
            <person name="Duangmal K."/>
        </authorList>
    </citation>
    <scope>NUCLEOTIDE SEQUENCE [LARGE SCALE GENOMIC DNA]</scope>
    <source>
        <strain evidence="1 2">JCM 31783</strain>
    </source>
</reference>
<accession>A0ABV1KHH3</accession>
<sequence length="235" mass="24441">MTATGDETGGTDALVLAVEHPSGTLLVGEDSAVAEFVARWASESEVAARTVGLSGSDRASAIAHAAAAGATGATTAQFVWALRRVPAGGTATLRLWVTDGAGRIVSNKAVGPAPVALGAMALAMAVKAAAERIGEAIDRVEGKTDELLRLAGAERTGDVVGHHRLLRRRVDRVDEGGQLGDVDWSTVAHLGPELETSVERLREHASRLARELPTGLAAPERARRLEQVVRDGRLG</sequence>
<comment type="caution">
    <text evidence="1">The sequence shown here is derived from an EMBL/GenBank/DDBJ whole genome shotgun (WGS) entry which is preliminary data.</text>
</comment>
<dbReference type="EMBL" id="JBEDNQ010000012">
    <property type="protein sequence ID" value="MEQ3553904.1"/>
    <property type="molecule type" value="Genomic_DNA"/>
</dbReference>
<proteinExistence type="predicted"/>
<name>A0ABV1KHH3_9PSEU</name>
<evidence type="ECO:0000313" key="2">
    <source>
        <dbReference type="Proteomes" id="UP001494902"/>
    </source>
</evidence>
<organism evidence="1 2">
    <name type="scientific">Pseudonocardia nematodicida</name>
    <dbReference type="NCBI Taxonomy" id="1206997"/>
    <lineage>
        <taxon>Bacteria</taxon>
        <taxon>Bacillati</taxon>
        <taxon>Actinomycetota</taxon>
        <taxon>Actinomycetes</taxon>
        <taxon>Pseudonocardiales</taxon>
        <taxon>Pseudonocardiaceae</taxon>
        <taxon>Pseudonocardia</taxon>
    </lineage>
</organism>
<dbReference type="RefSeq" id="WP_349300977.1">
    <property type="nucleotide sequence ID" value="NZ_JBEDNQ010000012.1"/>
</dbReference>
<evidence type="ECO:0000313" key="1">
    <source>
        <dbReference type="EMBL" id="MEQ3553904.1"/>
    </source>
</evidence>
<protein>
    <recommendedName>
        <fullName evidence="3">DUF222 domain-containing protein</fullName>
    </recommendedName>
</protein>
<dbReference type="Proteomes" id="UP001494902">
    <property type="component" value="Unassembled WGS sequence"/>
</dbReference>
<keyword evidence="2" id="KW-1185">Reference proteome</keyword>
<gene>
    <name evidence="1" type="ORF">WIS52_25805</name>
</gene>
<evidence type="ECO:0008006" key="3">
    <source>
        <dbReference type="Google" id="ProtNLM"/>
    </source>
</evidence>